<dbReference type="Gene3D" id="3.90.1150.10">
    <property type="entry name" value="Aspartate Aminotransferase, domain 1"/>
    <property type="match status" value="1"/>
</dbReference>
<dbReference type="InterPro" id="IPR015424">
    <property type="entry name" value="PyrdxlP-dep_Trfase"/>
</dbReference>
<dbReference type="Proteomes" id="UP000761264">
    <property type="component" value="Unassembled WGS sequence"/>
</dbReference>
<dbReference type="Gene3D" id="3.40.640.10">
    <property type="entry name" value="Type I PLP-dependent aspartate aminotransferase-like (Major domain)"/>
    <property type="match status" value="1"/>
</dbReference>
<organism evidence="4 5">
    <name type="scientific">Pelagibius litoralis</name>
    <dbReference type="NCBI Taxonomy" id="374515"/>
    <lineage>
        <taxon>Bacteria</taxon>
        <taxon>Pseudomonadati</taxon>
        <taxon>Pseudomonadota</taxon>
        <taxon>Alphaproteobacteria</taxon>
        <taxon>Rhodospirillales</taxon>
        <taxon>Rhodovibrionaceae</taxon>
        <taxon>Pelagibius</taxon>
    </lineage>
</organism>
<sequence>MSSSHPDQQRWHRPVAPPDSSAFESLRQRFPGAERTTYLNVAARGLLSLDVETALQHHLEELRDGRADKDAYFAKVESVRGKFARLINAHPDEIAFTKNISDGLNIVAGAIPWQPGDNVVLCTAAEHPNNIYPWLNLRTRLGVEIRTVRDSEGAIDIEAMIAAIDERTRLVTLSQVTFSPGLRVEIEPLGRACRENGSFLLLDGAQSVGLIDSDVQRLMIDGLAVSTQKGLLGLYGLGFLYCRREWAEVMAPAALARFSVDLGEAGHHEASVGGDEYVLMPGARRFDAGNYNYPAVHAVEPSLDMLLETGIPQVEAHVTGLARKLAEGLRLLGMQVSGDPSGSDLSNIVTTGQYVRNTHDVARDPEMKELYQHLNDNGVRLTVRRGMLRFSAHIYNNEADIDRVLDLIENRSKSKLKNT</sequence>
<dbReference type="InterPro" id="IPR000192">
    <property type="entry name" value="Aminotrans_V_dom"/>
</dbReference>
<dbReference type="PANTHER" id="PTHR43586:SF15">
    <property type="entry name" value="BLR3095 PROTEIN"/>
    <property type="match status" value="1"/>
</dbReference>
<dbReference type="AlphaFoldDB" id="A0A967F0P2"/>
<dbReference type="PANTHER" id="PTHR43586">
    <property type="entry name" value="CYSTEINE DESULFURASE"/>
    <property type="match status" value="1"/>
</dbReference>
<evidence type="ECO:0000256" key="2">
    <source>
        <dbReference type="SAM" id="MobiDB-lite"/>
    </source>
</evidence>
<keyword evidence="5" id="KW-1185">Reference proteome</keyword>
<reference evidence="4" key="1">
    <citation type="submission" date="2020-03" db="EMBL/GenBank/DDBJ databases">
        <title>Genome of Pelagibius litoralis DSM 21314T.</title>
        <authorList>
            <person name="Wang G."/>
        </authorList>
    </citation>
    <scope>NUCLEOTIDE SEQUENCE</scope>
    <source>
        <strain evidence="4">DSM 21314</strain>
    </source>
</reference>
<feature type="domain" description="Aminotransferase class V" evidence="3">
    <location>
        <begin position="73"/>
        <end position="404"/>
    </location>
</feature>
<gene>
    <name evidence="4" type="ORF">HBA54_20385</name>
</gene>
<dbReference type="SUPFAM" id="SSF53383">
    <property type="entry name" value="PLP-dependent transferases"/>
    <property type="match status" value="1"/>
</dbReference>
<dbReference type="EMBL" id="JAAQPH010000017">
    <property type="protein sequence ID" value="NIA70961.1"/>
    <property type="molecule type" value="Genomic_DNA"/>
</dbReference>
<keyword evidence="1" id="KW-0663">Pyridoxal phosphate</keyword>
<dbReference type="RefSeq" id="WP_167228091.1">
    <property type="nucleotide sequence ID" value="NZ_JAAQPH010000017.1"/>
</dbReference>
<keyword evidence="4" id="KW-0808">Transferase</keyword>
<evidence type="ECO:0000256" key="1">
    <source>
        <dbReference type="ARBA" id="ARBA00022898"/>
    </source>
</evidence>
<protein>
    <submittedName>
        <fullName evidence="4">Aminotransferase class V-fold PLP-dependent enzyme</fullName>
    </submittedName>
</protein>
<dbReference type="Pfam" id="PF00266">
    <property type="entry name" value="Aminotran_5"/>
    <property type="match status" value="1"/>
</dbReference>
<keyword evidence="4" id="KW-0032">Aminotransferase</keyword>
<evidence type="ECO:0000313" key="4">
    <source>
        <dbReference type="EMBL" id="NIA70961.1"/>
    </source>
</evidence>
<comment type="caution">
    <text evidence="4">The sequence shown here is derived from an EMBL/GenBank/DDBJ whole genome shotgun (WGS) entry which is preliminary data.</text>
</comment>
<dbReference type="InterPro" id="IPR015421">
    <property type="entry name" value="PyrdxlP-dep_Trfase_major"/>
</dbReference>
<dbReference type="GO" id="GO:0008483">
    <property type="term" value="F:transaminase activity"/>
    <property type="evidence" value="ECO:0007669"/>
    <property type="project" value="UniProtKB-KW"/>
</dbReference>
<accession>A0A967F0P2</accession>
<feature type="region of interest" description="Disordered" evidence="2">
    <location>
        <begin position="1"/>
        <end position="23"/>
    </location>
</feature>
<evidence type="ECO:0000313" key="5">
    <source>
        <dbReference type="Proteomes" id="UP000761264"/>
    </source>
</evidence>
<dbReference type="InterPro" id="IPR015422">
    <property type="entry name" value="PyrdxlP-dep_Trfase_small"/>
</dbReference>
<proteinExistence type="predicted"/>
<evidence type="ECO:0000259" key="3">
    <source>
        <dbReference type="Pfam" id="PF00266"/>
    </source>
</evidence>
<name>A0A967F0P2_9PROT</name>